<evidence type="ECO:0000256" key="4">
    <source>
        <dbReference type="SAM" id="MobiDB-lite"/>
    </source>
</evidence>
<dbReference type="GO" id="GO:0008168">
    <property type="term" value="F:methyltransferase activity"/>
    <property type="evidence" value="ECO:0007669"/>
    <property type="project" value="UniProtKB-KW"/>
</dbReference>
<keyword evidence="1" id="KW-0489">Methyltransferase</keyword>
<evidence type="ECO:0000259" key="5">
    <source>
        <dbReference type="PROSITE" id="PS50878"/>
    </source>
</evidence>
<feature type="region of interest" description="Disordered" evidence="4">
    <location>
        <begin position="80"/>
        <end position="105"/>
    </location>
</feature>
<dbReference type="InterPro" id="IPR050951">
    <property type="entry name" value="Retrovirus_Pol_polyprotein"/>
</dbReference>
<dbReference type="FunFam" id="3.30.70.270:FF:000026">
    <property type="entry name" value="Transposon Ty3-G Gag-Pol polyprotein"/>
    <property type="match status" value="1"/>
</dbReference>
<reference evidence="7" key="1">
    <citation type="journal article" date="2017" name="Cell">
        <title>Insights into land plant evolution garnered from the Marchantia polymorpha genome.</title>
        <authorList>
            <person name="Bowman J.L."/>
            <person name="Kohchi T."/>
            <person name="Yamato K.T."/>
            <person name="Jenkins J."/>
            <person name="Shu S."/>
            <person name="Ishizaki K."/>
            <person name="Yamaoka S."/>
            <person name="Nishihama R."/>
            <person name="Nakamura Y."/>
            <person name="Berger F."/>
            <person name="Adam C."/>
            <person name="Aki S.S."/>
            <person name="Althoff F."/>
            <person name="Araki T."/>
            <person name="Arteaga-Vazquez M.A."/>
            <person name="Balasubrmanian S."/>
            <person name="Barry K."/>
            <person name="Bauer D."/>
            <person name="Boehm C.R."/>
            <person name="Briginshaw L."/>
            <person name="Caballero-Perez J."/>
            <person name="Catarino B."/>
            <person name="Chen F."/>
            <person name="Chiyoda S."/>
            <person name="Chovatia M."/>
            <person name="Davies K.M."/>
            <person name="Delmans M."/>
            <person name="Demura T."/>
            <person name="Dierschke T."/>
            <person name="Dolan L."/>
            <person name="Dorantes-Acosta A.E."/>
            <person name="Eklund D.M."/>
            <person name="Florent S.N."/>
            <person name="Flores-Sandoval E."/>
            <person name="Fujiyama A."/>
            <person name="Fukuzawa H."/>
            <person name="Galik B."/>
            <person name="Grimanelli D."/>
            <person name="Grimwood J."/>
            <person name="Grossniklaus U."/>
            <person name="Hamada T."/>
            <person name="Haseloff J."/>
            <person name="Hetherington A.J."/>
            <person name="Higo A."/>
            <person name="Hirakawa Y."/>
            <person name="Hundley H.N."/>
            <person name="Ikeda Y."/>
            <person name="Inoue K."/>
            <person name="Inoue S.I."/>
            <person name="Ishida S."/>
            <person name="Jia Q."/>
            <person name="Kakita M."/>
            <person name="Kanazawa T."/>
            <person name="Kawai Y."/>
            <person name="Kawashima T."/>
            <person name="Kennedy M."/>
            <person name="Kinose K."/>
            <person name="Kinoshita T."/>
            <person name="Kohara Y."/>
            <person name="Koide E."/>
            <person name="Komatsu K."/>
            <person name="Kopischke S."/>
            <person name="Kubo M."/>
            <person name="Kyozuka J."/>
            <person name="Lagercrantz U."/>
            <person name="Lin S.S."/>
            <person name="Lindquist E."/>
            <person name="Lipzen A.M."/>
            <person name="Lu C.W."/>
            <person name="De Luna E."/>
            <person name="Martienssen R.A."/>
            <person name="Minamino N."/>
            <person name="Mizutani M."/>
            <person name="Mizutani M."/>
            <person name="Mochizuki N."/>
            <person name="Monte I."/>
            <person name="Mosher R."/>
            <person name="Nagasaki H."/>
            <person name="Nakagami H."/>
            <person name="Naramoto S."/>
            <person name="Nishitani K."/>
            <person name="Ohtani M."/>
            <person name="Okamoto T."/>
            <person name="Okumura M."/>
            <person name="Phillips J."/>
            <person name="Pollak B."/>
            <person name="Reinders A."/>
            <person name="Rovekamp M."/>
            <person name="Sano R."/>
            <person name="Sawa S."/>
            <person name="Schmid M.W."/>
            <person name="Shirakawa M."/>
            <person name="Solano R."/>
            <person name="Spunde A."/>
            <person name="Suetsugu N."/>
            <person name="Sugano S."/>
            <person name="Sugiyama A."/>
            <person name="Sun R."/>
            <person name="Suzuki Y."/>
            <person name="Takenaka M."/>
            <person name="Takezawa D."/>
            <person name="Tomogane H."/>
            <person name="Tsuzuki M."/>
            <person name="Ueda T."/>
            <person name="Umeda M."/>
            <person name="Ward J.M."/>
            <person name="Watanabe Y."/>
            <person name="Yazaki K."/>
            <person name="Yokoyama R."/>
            <person name="Yoshitake Y."/>
            <person name="Yotsui I."/>
            <person name="Zachgo S."/>
            <person name="Schmutz J."/>
        </authorList>
    </citation>
    <scope>NUCLEOTIDE SEQUENCE [LARGE SCALE GENOMIC DNA]</scope>
    <source>
        <strain evidence="7">Tak-1</strain>
    </source>
</reference>
<protein>
    <recommendedName>
        <fullName evidence="5">Reverse transcriptase domain-containing protein</fullName>
    </recommendedName>
</protein>
<keyword evidence="3" id="KW-0511">Multifunctional enzyme</keyword>
<dbReference type="CDD" id="cd09274">
    <property type="entry name" value="RNase_HI_RT_Ty3"/>
    <property type="match status" value="1"/>
</dbReference>
<keyword evidence="7" id="KW-1185">Reference proteome</keyword>
<dbReference type="OrthoDB" id="777296at2759"/>
<evidence type="ECO:0000313" key="6">
    <source>
        <dbReference type="EMBL" id="PTQ35920.1"/>
    </source>
</evidence>
<dbReference type="InterPro" id="IPR001525">
    <property type="entry name" value="C5_MeTfrase"/>
</dbReference>
<dbReference type="GO" id="GO:0032259">
    <property type="term" value="P:methylation"/>
    <property type="evidence" value="ECO:0007669"/>
    <property type="project" value="UniProtKB-KW"/>
</dbReference>
<dbReference type="AlphaFoldDB" id="A0A2R6WPZ2"/>
<feature type="compositionally biased region" description="Gly residues" evidence="4">
    <location>
        <begin position="89"/>
        <end position="98"/>
    </location>
</feature>
<dbReference type="InterPro" id="IPR000477">
    <property type="entry name" value="RT_dom"/>
</dbReference>
<dbReference type="SUPFAM" id="SSF53335">
    <property type="entry name" value="S-adenosyl-L-methionine-dependent methyltransferases"/>
    <property type="match status" value="1"/>
</dbReference>
<dbReference type="InterPro" id="IPR043502">
    <property type="entry name" value="DNA/RNA_pol_sf"/>
</dbReference>
<dbReference type="Gene3D" id="3.40.50.150">
    <property type="entry name" value="Vaccinia Virus protein VP39"/>
    <property type="match status" value="1"/>
</dbReference>
<dbReference type="CDD" id="cd01647">
    <property type="entry name" value="RT_LTR"/>
    <property type="match status" value="1"/>
</dbReference>
<gene>
    <name evidence="6" type="ORF">MARPO_0067s0014</name>
</gene>
<dbReference type="InterPro" id="IPR029063">
    <property type="entry name" value="SAM-dependent_MTases_sf"/>
</dbReference>
<name>A0A2R6WPZ2_MARPO</name>
<dbReference type="InterPro" id="IPR041577">
    <property type="entry name" value="RT_RNaseH_2"/>
</dbReference>
<dbReference type="EMBL" id="KZ772739">
    <property type="protein sequence ID" value="PTQ35920.1"/>
    <property type="molecule type" value="Genomic_DNA"/>
</dbReference>
<dbReference type="PROSITE" id="PS50878">
    <property type="entry name" value="RT_POL"/>
    <property type="match status" value="1"/>
</dbReference>
<dbReference type="Gene3D" id="3.30.70.270">
    <property type="match status" value="2"/>
</dbReference>
<dbReference type="Proteomes" id="UP000244005">
    <property type="component" value="Unassembled WGS sequence"/>
</dbReference>
<evidence type="ECO:0000256" key="1">
    <source>
        <dbReference type="ARBA" id="ARBA00022603"/>
    </source>
</evidence>
<evidence type="ECO:0000256" key="2">
    <source>
        <dbReference type="ARBA" id="ARBA00022679"/>
    </source>
</evidence>
<evidence type="ECO:0000256" key="3">
    <source>
        <dbReference type="ARBA" id="ARBA00023268"/>
    </source>
</evidence>
<organism evidence="6 7">
    <name type="scientific">Marchantia polymorpha</name>
    <name type="common">Common liverwort</name>
    <name type="synonym">Marchantia aquatica</name>
    <dbReference type="NCBI Taxonomy" id="3197"/>
    <lineage>
        <taxon>Eukaryota</taxon>
        <taxon>Viridiplantae</taxon>
        <taxon>Streptophyta</taxon>
        <taxon>Embryophyta</taxon>
        <taxon>Marchantiophyta</taxon>
        <taxon>Marchantiopsida</taxon>
        <taxon>Marchantiidae</taxon>
        <taxon>Marchantiales</taxon>
        <taxon>Marchantiaceae</taxon>
        <taxon>Marchantia</taxon>
    </lineage>
</organism>
<dbReference type="PANTHER" id="PTHR37984:SF5">
    <property type="entry name" value="PROTEIN NYNRIN-LIKE"/>
    <property type="match status" value="1"/>
</dbReference>
<dbReference type="PANTHER" id="PTHR37984">
    <property type="entry name" value="PROTEIN CBG26694"/>
    <property type="match status" value="1"/>
</dbReference>
<evidence type="ECO:0000313" key="7">
    <source>
        <dbReference type="Proteomes" id="UP000244005"/>
    </source>
</evidence>
<keyword evidence="2" id="KW-0808">Transferase</keyword>
<sequence length="955" mass="107557">MRRLISVTHGVTEAQAVQYWYRILDRELRRRVRDATLLSDASPTLAYVFALSEKIELNIVKERVVTSSFARNATTTCRVPQSTAQSRPFGGGSGGGRGVQTRHHTAARDKGARAPVPSFASQQQGPACWTCGGNHLRRDCAQEAGGQSSQAIPQSAQVISVRAVVTSAESYDVLVGGAVLYPMGFQMDYWTETAAYRHGWEFGDGHMSELPVRFISRDRPLGSSPAVLASIAGFSGVLTWPDDLLEGNRSAEDTPVYEEMEEMYSQEGVCLLDLFGGISTGLATVLQSGIIVRRYLYVEKDETARRVSSRHVTRLMQRFPLLLPRSAVRGYQKALPSDISLLGAPDLDRVGHIDLVIAGWPCQGHTLARHGVGLHDPRSWMFWEMLRVLRHLQEQQTRSSAYILENVPLLGDTRAQLMASVHEVRAWIGSAMLLDAARVGSRAHCARLWWTNLVPREILRHAYDSVHRDPTLTVDKILDVSRYSQVVRVADRSPMALVNHVGQPRMTLPTLVSYPTSHAYRDGGPGLLWDSTLHQLVEPNADERERAMRFLTGVTAASLVSKASRRQVLGQAMDLNCLTWIMKADKYAMPTPEEIFDVMGHARIFSTLDLQAGYHQLPIREEDKAKTTFWDVNSHGNDCLYQWRFLPFGLKNAPAEFQRVMDRILAGLDFVRCYMDDILVFSDTVEQHQIHLQIVLERLRAHGLWLHPGKCRFFQEKVEYLGHVIYPGGLGVQQAKVEAIVRIPRPADVSRVRAFMGLANYYRRYVKGFSAIAKPLNQLLKSDQEWQWRDEQERAFVELKARLVAAPILRRPIRGRPYQLHTDWSMLGLGAVFTQCDDEGKEFVIAYASRSNNVAESRYSSYKGECLAAVWAVAHFRCYLFGKLARWALILQEYDFQVMHRPGVANLDADGLSRNPCTSQEDDIGARWHKEIDEEMVPGWHASAFMCLLRGASNS</sequence>
<dbReference type="Pfam" id="PF17919">
    <property type="entry name" value="RT_RNaseH_2"/>
    <property type="match status" value="1"/>
</dbReference>
<feature type="domain" description="Reverse transcriptase" evidence="5">
    <location>
        <begin position="517"/>
        <end position="725"/>
    </location>
</feature>
<dbReference type="SUPFAM" id="SSF56672">
    <property type="entry name" value="DNA/RNA polymerases"/>
    <property type="match status" value="1"/>
</dbReference>
<dbReference type="Pfam" id="PF00145">
    <property type="entry name" value="DNA_methylase"/>
    <property type="match status" value="1"/>
</dbReference>
<dbReference type="InterPro" id="IPR043128">
    <property type="entry name" value="Rev_trsase/Diguanyl_cyclase"/>
</dbReference>
<accession>A0A2R6WPZ2</accession>
<proteinExistence type="predicted"/>
<dbReference type="Pfam" id="PF00078">
    <property type="entry name" value="RVT_1"/>
    <property type="match status" value="1"/>
</dbReference>